<reference evidence="1" key="1">
    <citation type="submission" date="2022-07" db="EMBL/GenBank/DDBJ databases">
        <title>Phylogenomic reconstructions and comparative analyses of Kickxellomycotina fungi.</title>
        <authorList>
            <person name="Reynolds N.K."/>
            <person name="Stajich J.E."/>
            <person name="Barry K."/>
            <person name="Grigoriev I.V."/>
            <person name="Crous P."/>
            <person name="Smith M.E."/>
        </authorList>
    </citation>
    <scope>NUCLEOTIDE SEQUENCE</scope>
    <source>
        <strain evidence="1">Benny 63K</strain>
    </source>
</reference>
<evidence type="ECO:0000313" key="2">
    <source>
        <dbReference type="Proteomes" id="UP001150581"/>
    </source>
</evidence>
<proteinExistence type="predicted"/>
<evidence type="ECO:0000313" key="1">
    <source>
        <dbReference type="EMBL" id="KAJ1888741.1"/>
    </source>
</evidence>
<comment type="caution">
    <text evidence="1">The sequence shown here is derived from an EMBL/GenBank/DDBJ whole genome shotgun (WGS) entry which is preliminary data.</text>
</comment>
<dbReference type="Proteomes" id="UP001150581">
    <property type="component" value="Unassembled WGS sequence"/>
</dbReference>
<dbReference type="EMBL" id="JANBPG010001686">
    <property type="protein sequence ID" value="KAJ1888741.1"/>
    <property type="molecule type" value="Genomic_DNA"/>
</dbReference>
<protein>
    <submittedName>
        <fullName evidence="1">Uncharacterized protein</fullName>
    </submittedName>
</protein>
<accession>A0ACC1I9X1</accession>
<keyword evidence="2" id="KW-1185">Reference proteome</keyword>
<feature type="non-terminal residue" evidence="1">
    <location>
        <position position="1"/>
    </location>
</feature>
<organism evidence="1 2">
    <name type="scientific">Kickxella alabastrina</name>
    <dbReference type="NCBI Taxonomy" id="61397"/>
    <lineage>
        <taxon>Eukaryota</taxon>
        <taxon>Fungi</taxon>
        <taxon>Fungi incertae sedis</taxon>
        <taxon>Zoopagomycota</taxon>
        <taxon>Kickxellomycotina</taxon>
        <taxon>Kickxellomycetes</taxon>
        <taxon>Kickxellales</taxon>
        <taxon>Kickxellaceae</taxon>
        <taxon>Kickxella</taxon>
    </lineage>
</organism>
<sequence length="700" mass="78870">NSKTGGTIQTPSKTQKHAELPPGESEPPEVRDKRRQRLLKCLGDNIWHDYPFDDFVESLGVEQRYDQFIEDWPDLFLSIARGSPVADSKGIVANTDRPIAGLRSLPFTDVFKKHSELMGLTKEARLVKYFILLFNAMIDVVGVANEDIPAGGTPIPDCRVSLKDHQSDAILGTPHKPDIAFYHDYKRRDIHSVHAILEAKMDPNPIRTPEDTRGQLADYGHVLNDKQATRTFAPVFYLHGHLLTLHAYYRDNLYVVELGELCFDTNYWTPSGAKRIQSCLMQFWFLLTLESDIFGHFCNVSKKPRSFIFSPKGKADDNGKGDSKIEVLYSVSQDVKGVKDVKDGAALFCIKETIAHYSYMIGRHVHLLKGTYKRCDAVLKLSWTPVNRLPEGAAYAILNKRPVECIPKIFSKGLLISDLNGYRLEFVLMEYCGQSMAEYLKVKTDNQKAELVPGFVKQLTLCLAQANDTGVLHRDISAGNVCVKNDKVYVIDWGCAKVIGWGTAEDTAKNTGPTQPNHIDVAEQWGFNATTVGQVEVAKDPFTGTPLFMGIPMLSSSPIRGILDDMESVFYVVMDAVRPADTKRDDVQGFKFLDSQSLALSRYSIMMVEEKYLELFGIGNPGKIFRDLFHSMRRFLFEPGNQYISHQLWWDSAFKRQANWDAAPRFMHPEAIELLGEDNGQLKRPAEDEVNAGPFKKLAL</sequence>
<gene>
    <name evidence="1" type="ORF">LPJ66_008411</name>
</gene>
<name>A0ACC1I9X1_9FUNG</name>